<reference evidence="4" key="3">
    <citation type="submission" date="2018-07" db="EMBL/GenBank/DDBJ databases">
        <authorList>
            <consortium name="PulseNet: The National Subtyping Network for Foodborne Disease Surveillance"/>
            <person name="Tarr C.L."/>
            <person name="Trees E."/>
            <person name="Katz L.S."/>
            <person name="Carleton-Romer H.A."/>
            <person name="Stroika S."/>
            <person name="Kucerova Z."/>
            <person name="Roache K.F."/>
            <person name="Sabol A.L."/>
            <person name="Besser J."/>
            <person name="Gerner-Smidt P."/>
        </authorList>
    </citation>
    <scope>NUCLEOTIDE SEQUENCE</scope>
    <source>
        <strain evidence="4">PNUSAS008615</strain>
    </source>
</reference>
<evidence type="ECO:0000313" key="6">
    <source>
        <dbReference type="EMBL" id="SUG57842.1"/>
    </source>
</evidence>
<accession>A0A379U4P9</accession>
<reference evidence="6 7" key="2">
    <citation type="submission" date="2018-06" db="EMBL/GenBank/DDBJ databases">
        <authorList>
            <consortium name="Pathogen Informatics"/>
            <person name="Doyle S."/>
        </authorList>
    </citation>
    <scope>NUCLEOTIDE SEQUENCE [LARGE SCALE GENOMIC DNA]</scope>
    <source>
        <strain evidence="6 7">NCTC10060</strain>
    </source>
</reference>
<feature type="signal peptide" evidence="3">
    <location>
        <begin position="1"/>
        <end position="20"/>
    </location>
</feature>
<evidence type="ECO:0000256" key="3">
    <source>
        <dbReference type="SAM" id="SignalP"/>
    </source>
</evidence>
<reference evidence="5" key="1">
    <citation type="journal article" date="2018" name="Genome Biol.">
        <title>SKESA: strategic k-mer extension for scrupulous assemblies.</title>
        <authorList>
            <person name="Souvorov A."/>
            <person name="Agarwala R."/>
            <person name="Lipman D.J."/>
        </authorList>
    </citation>
    <scope>NUCLEOTIDE SEQUENCE</scope>
    <source>
        <strain evidence="5">Salmonella enterica</strain>
    </source>
</reference>
<evidence type="ECO:0000256" key="2">
    <source>
        <dbReference type="ARBA" id="ARBA00049989"/>
    </source>
</evidence>
<dbReference type="EMBL" id="UGXH01000003">
    <property type="protein sequence ID" value="SUG57842.1"/>
    <property type="molecule type" value="Genomic_DNA"/>
</dbReference>
<sequence length="254" mass="27217">MKKITFLLLAASLLPSCVLAWNTPGEDFSGELILGGPVTSTRNPWVWKIGEGNESLDVRQVQGHSGKGQVTPVSLPEMAVLLGKTTQATPSGREGLSPRVNYGKTADGFKLEWVLPGMAEVTLPVTGEDNSRIGSFSFRMQAVAVMRHTVNGRAMYAGLYENLKGNGLPEQAAVMSAEQTPGKLQAMFGSEGPLWLQDIGINETIGLSSFSDAALHQIEGVYGAQVVPGSGELRLADKTSSRWRVSLPVSIEYQ</sequence>
<feature type="chain" id="PRO_5036071902" evidence="3">
    <location>
        <begin position="21"/>
        <end position="254"/>
    </location>
</feature>
<reference evidence="5" key="4">
    <citation type="submission" date="2019-10" db="EMBL/GenBank/DDBJ databases">
        <authorList>
            <consortium name="NCBI Pathogen Detection Project"/>
        </authorList>
    </citation>
    <scope>NUCLEOTIDE SEQUENCE</scope>
    <source>
        <strain evidence="5">Salmonella enterica</strain>
    </source>
</reference>
<dbReference type="EMBL" id="AAMIRF010000047">
    <property type="protein sequence ID" value="EDH7458027.1"/>
    <property type="molecule type" value="Genomic_DNA"/>
</dbReference>
<gene>
    <name evidence="4" type="ORF">B4V94_21900</name>
    <name evidence="5" type="ORF">GBY29_21520</name>
    <name evidence="6" type="ORF">NCTC10060_05081</name>
</gene>
<dbReference type="InterPro" id="IPR003467">
    <property type="entry name" value="Fimbrial_K88_FaeH"/>
</dbReference>
<dbReference type="Pfam" id="PF02432">
    <property type="entry name" value="Fimbrial_K88"/>
    <property type="match status" value="1"/>
</dbReference>
<dbReference type="GO" id="GO:0007155">
    <property type="term" value="P:cell adhesion"/>
    <property type="evidence" value="ECO:0007669"/>
    <property type="project" value="InterPro"/>
</dbReference>
<evidence type="ECO:0000256" key="1">
    <source>
        <dbReference type="ARBA" id="ARBA00022729"/>
    </source>
</evidence>
<evidence type="ECO:0000313" key="7">
    <source>
        <dbReference type="Proteomes" id="UP000254633"/>
    </source>
</evidence>
<dbReference type="EMBL" id="DAAGPR010000085">
    <property type="protein sequence ID" value="HAB4052306.1"/>
    <property type="molecule type" value="Genomic_DNA"/>
</dbReference>
<proteinExistence type="inferred from homology"/>
<keyword evidence="1 3" id="KW-0732">Signal</keyword>
<evidence type="ECO:0000313" key="5">
    <source>
        <dbReference type="EMBL" id="HAB4052306.1"/>
    </source>
</evidence>
<dbReference type="RefSeq" id="WP_023249547.1">
    <property type="nucleotide sequence ID" value="NZ_DACWWF010000010.1"/>
</dbReference>
<protein>
    <submittedName>
        <fullName evidence="4">Fimbrial protein</fullName>
    </submittedName>
    <submittedName>
        <fullName evidence="6">K88 minor fimbrial subunit faeI</fullName>
    </submittedName>
</protein>
<dbReference type="GO" id="GO:0009289">
    <property type="term" value="C:pilus"/>
    <property type="evidence" value="ECO:0007669"/>
    <property type="project" value="InterPro"/>
</dbReference>
<dbReference type="Proteomes" id="UP000254633">
    <property type="component" value="Unassembled WGS sequence"/>
</dbReference>
<organism evidence="6 7">
    <name type="scientific">Salmonella diarizonae</name>
    <dbReference type="NCBI Taxonomy" id="59204"/>
    <lineage>
        <taxon>Bacteria</taxon>
        <taxon>Pseudomonadati</taxon>
        <taxon>Pseudomonadota</taxon>
        <taxon>Gammaproteobacteria</taxon>
        <taxon>Enterobacterales</taxon>
        <taxon>Enterobacteriaceae</taxon>
        <taxon>Salmonella</taxon>
    </lineage>
</organism>
<comment type="similarity">
    <text evidence="2">Belongs to the fimbrial K88 protein family.</text>
</comment>
<evidence type="ECO:0000313" key="4">
    <source>
        <dbReference type="EMBL" id="EDH7458027.1"/>
    </source>
</evidence>
<name>A0A379U4P9_SALDZ</name>
<dbReference type="AlphaFoldDB" id="A0A379U4P9"/>